<keyword evidence="4" id="KW-0472">Membrane</keyword>
<evidence type="ECO:0000256" key="3">
    <source>
        <dbReference type="ARBA" id="ARBA00022837"/>
    </source>
</evidence>
<evidence type="ECO:0000256" key="5">
    <source>
        <dbReference type="PROSITE-ProRule" id="PRU00043"/>
    </source>
</evidence>
<dbReference type="SUPFAM" id="SSF49313">
    <property type="entry name" value="Cadherin-like"/>
    <property type="match status" value="1"/>
</dbReference>
<gene>
    <name evidence="7" type="ORF">WMSIL1_LOCUS5661</name>
</gene>
<accession>A0A564YEN8</accession>
<organism evidence="7 8">
    <name type="scientific">Hymenolepis diminuta</name>
    <name type="common">Rat tapeworm</name>
    <dbReference type="NCBI Taxonomy" id="6216"/>
    <lineage>
        <taxon>Eukaryota</taxon>
        <taxon>Metazoa</taxon>
        <taxon>Spiralia</taxon>
        <taxon>Lophotrochozoa</taxon>
        <taxon>Platyhelminthes</taxon>
        <taxon>Cestoda</taxon>
        <taxon>Eucestoda</taxon>
        <taxon>Cyclophyllidea</taxon>
        <taxon>Hymenolepididae</taxon>
        <taxon>Hymenolepis</taxon>
    </lineage>
</organism>
<evidence type="ECO:0000313" key="8">
    <source>
        <dbReference type="Proteomes" id="UP000321570"/>
    </source>
</evidence>
<dbReference type="EMBL" id="CABIJS010000188">
    <property type="protein sequence ID" value="VUZ45676.1"/>
    <property type="molecule type" value="Genomic_DNA"/>
</dbReference>
<protein>
    <recommendedName>
        <fullName evidence="6">Cadherin domain-containing protein</fullName>
    </recommendedName>
</protein>
<sequence>MTRFDRETRDTYQLQVVVYDASQNPLEIPGGDHQTISTAVLTIKIIDINDHAPVIQETGDLILPEN</sequence>
<dbReference type="AlphaFoldDB" id="A0A564YEN8"/>
<comment type="subcellular location">
    <subcellularLocation>
        <location evidence="1">Membrane</location>
    </subcellularLocation>
</comment>
<evidence type="ECO:0000256" key="4">
    <source>
        <dbReference type="ARBA" id="ARBA00023136"/>
    </source>
</evidence>
<evidence type="ECO:0000259" key="6">
    <source>
        <dbReference type="PROSITE" id="PS50268"/>
    </source>
</evidence>
<dbReference type="InterPro" id="IPR020894">
    <property type="entry name" value="Cadherin_CS"/>
</dbReference>
<evidence type="ECO:0000256" key="2">
    <source>
        <dbReference type="ARBA" id="ARBA00022737"/>
    </source>
</evidence>
<name>A0A564YEN8_HYMDI</name>
<dbReference type="Proteomes" id="UP000321570">
    <property type="component" value="Unassembled WGS sequence"/>
</dbReference>
<feature type="non-terminal residue" evidence="7">
    <location>
        <position position="66"/>
    </location>
</feature>
<proteinExistence type="predicted"/>
<dbReference type="GO" id="GO:0005886">
    <property type="term" value="C:plasma membrane"/>
    <property type="evidence" value="ECO:0007669"/>
    <property type="project" value="InterPro"/>
</dbReference>
<feature type="domain" description="Cadherin" evidence="6">
    <location>
        <begin position="4"/>
        <end position="55"/>
    </location>
</feature>
<dbReference type="PROSITE" id="PS00232">
    <property type="entry name" value="CADHERIN_1"/>
    <property type="match status" value="1"/>
</dbReference>
<reference evidence="7 8" key="1">
    <citation type="submission" date="2019-07" db="EMBL/GenBank/DDBJ databases">
        <authorList>
            <person name="Jastrzebski P J."/>
            <person name="Paukszto L."/>
            <person name="Jastrzebski P J."/>
        </authorList>
    </citation>
    <scope>NUCLEOTIDE SEQUENCE [LARGE SCALE GENOMIC DNA]</scope>
    <source>
        <strain evidence="7 8">WMS-il1</strain>
    </source>
</reference>
<keyword evidence="2" id="KW-0677">Repeat</keyword>
<dbReference type="GO" id="GO:0007156">
    <property type="term" value="P:homophilic cell adhesion via plasma membrane adhesion molecules"/>
    <property type="evidence" value="ECO:0007669"/>
    <property type="project" value="InterPro"/>
</dbReference>
<keyword evidence="8" id="KW-1185">Reference proteome</keyword>
<keyword evidence="3 5" id="KW-0106">Calcium</keyword>
<dbReference type="PROSITE" id="PS50268">
    <property type="entry name" value="CADHERIN_2"/>
    <property type="match status" value="1"/>
</dbReference>
<evidence type="ECO:0000313" key="7">
    <source>
        <dbReference type="EMBL" id="VUZ45676.1"/>
    </source>
</evidence>
<dbReference type="GO" id="GO:0005509">
    <property type="term" value="F:calcium ion binding"/>
    <property type="evidence" value="ECO:0007669"/>
    <property type="project" value="UniProtKB-UniRule"/>
</dbReference>
<evidence type="ECO:0000256" key="1">
    <source>
        <dbReference type="ARBA" id="ARBA00004370"/>
    </source>
</evidence>
<dbReference type="InterPro" id="IPR015919">
    <property type="entry name" value="Cadherin-like_sf"/>
</dbReference>
<dbReference type="Gene3D" id="2.60.40.60">
    <property type="entry name" value="Cadherins"/>
    <property type="match status" value="1"/>
</dbReference>
<dbReference type="CDD" id="cd11304">
    <property type="entry name" value="Cadherin_repeat"/>
    <property type="match status" value="1"/>
</dbReference>
<dbReference type="InterPro" id="IPR002126">
    <property type="entry name" value="Cadherin-like_dom"/>
</dbReference>